<dbReference type="WBParaSite" id="RSKR_0000014500.1">
    <property type="protein sequence ID" value="RSKR_0000014500.1"/>
    <property type="gene ID" value="RSKR_0000014500"/>
</dbReference>
<organism evidence="1 2">
    <name type="scientific">Rhabditophanes sp. KR3021</name>
    <dbReference type="NCBI Taxonomy" id="114890"/>
    <lineage>
        <taxon>Eukaryota</taxon>
        <taxon>Metazoa</taxon>
        <taxon>Ecdysozoa</taxon>
        <taxon>Nematoda</taxon>
        <taxon>Chromadorea</taxon>
        <taxon>Rhabditida</taxon>
        <taxon>Tylenchina</taxon>
        <taxon>Panagrolaimomorpha</taxon>
        <taxon>Strongyloidoidea</taxon>
        <taxon>Alloionematidae</taxon>
        <taxon>Rhabditophanes</taxon>
    </lineage>
</organism>
<reference evidence="2" key="1">
    <citation type="submission" date="2016-11" db="UniProtKB">
        <authorList>
            <consortium name="WormBaseParasite"/>
        </authorList>
    </citation>
    <scope>IDENTIFICATION</scope>
    <source>
        <strain evidence="2">KR3021</strain>
    </source>
</reference>
<proteinExistence type="predicted"/>
<evidence type="ECO:0000313" key="1">
    <source>
        <dbReference type="Proteomes" id="UP000095286"/>
    </source>
</evidence>
<accession>A0AC35TG30</accession>
<evidence type="ECO:0000313" key="2">
    <source>
        <dbReference type="WBParaSite" id="RSKR_0000014500.1"/>
    </source>
</evidence>
<dbReference type="Proteomes" id="UP000095286">
    <property type="component" value="Unplaced"/>
</dbReference>
<name>A0AC35TG30_9BILA</name>
<protein>
    <submittedName>
        <fullName evidence="2">DRBM domain-containing protein</fullName>
    </submittedName>
</protein>
<sequence length="646" mass="73812">MDPVSVHPHYWCGGHAASLQDQPEKLLYNYGEPKEGEDRGSMSLLSEVMRFNNLHYEYILEDESGPPHKKQFTVKLIIGQKEEYIGSGPSIKKAQQDAAQIAYQKTTYLKPVLKKIFKEKQDTYKLLVNVCKCLNLSVETILPDEVLPHTAPFNESTYMSEQHAPLYYIPRPNQQLHIKPSLKELLVHVVLGGSNIFSSSGSSVKEAKIKASFKALNFLTFNLIERNKYFEKMGNNENNVEPVITKNVISLIHEYAVKMKMAVEFNLLSESGPPHSRSFVFECRVISDQHSFTTEGEGNSKKTAKAMACQKMLEALKSYMNNPVFVATYYLSNFKRNICNQNKDIRKKILVKDRKMDPEYGHHINPVSRLVQIAQLKKETDPVFNVVEEKNTSRRKEFCVEVIWTDLRCEGKGPNKKLAKRAAAEALLDKIGYYKPMKQPGKSLLKKTADAYQNTIDHFDFNALTEKASKIQIVEEEQEDKFNEEKPKKSVSFNATIYGCAPPDNEAYPKVELGTLKDEGPKTYRKKGKGRSRMLNFEDRRFLQEKAKQFVNTLPEERFESALNFLSNLSHQFRFKYSINEFPAYPDTQNKDPLFFVLINLNLEDTVLCKGYGITNESAKEAAAENILTALSDFSSINNKDPTIHL</sequence>